<name>A0A4Y2CYA1_ARAVE</name>
<proteinExistence type="predicted"/>
<keyword evidence="2" id="KW-1185">Reference proteome</keyword>
<sequence>MRSQFRKLFVVICAFGEVDVRSLWEQFKDVLCEYLVHRFSSETGPQYALAEINQLLNFYGLSLKKINLLHATLPSQLNLSTIDVVKEESEGRLNLEKMNEEQKIVVENVLSAVYENKAPKLLILVGL</sequence>
<dbReference type="AlphaFoldDB" id="A0A4Y2CYA1"/>
<evidence type="ECO:0000313" key="1">
    <source>
        <dbReference type="EMBL" id="GBM08866.1"/>
    </source>
</evidence>
<accession>A0A4Y2CYA1</accession>
<reference evidence="1 2" key="1">
    <citation type="journal article" date="2019" name="Sci. Rep.">
        <title>Orb-weaving spider Araneus ventricosus genome elucidates the spidroin gene catalogue.</title>
        <authorList>
            <person name="Kono N."/>
            <person name="Nakamura H."/>
            <person name="Ohtoshi R."/>
            <person name="Moran D.A.P."/>
            <person name="Shinohara A."/>
            <person name="Yoshida Y."/>
            <person name="Fujiwara M."/>
            <person name="Mori M."/>
            <person name="Tomita M."/>
            <person name="Arakawa K."/>
        </authorList>
    </citation>
    <scope>NUCLEOTIDE SEQUENCE [LARGE SCALE GENOMIC DNA]</scope>
</reference>
<comment type="caution">
    <text evidence="1">The sequence shown here is derived from an EMBL/GenBank/DDBJ whole genome shotgun (WGS) entry which is preliminary data.</text>
</comment>
<dbReference type="Proteomes" id="UP000499080">
    <property type="component" value="Unassembled WGS sequence"/>
</dbReference>
<dbReference type="OrthoDB" id="272985at2759"/>
<protein>
    <submittedName>
        <fullName evidence="1">Uncharacterized protein</fullName>
    </submittedName>
</protein>
<dbReference type="EMBL" id="BGPR01000262">
    <property type="protein sequence ID" value="GBM08866.1"/>
    <property type="molecule type" value="Genomic_DNA"/>
</dbReference>
<gene>
    <name evidence="1" type="ORF">AVEN_57418_1</name>
</gene>
<evidence type="ECO:0000313" key="2">
    <source>
        <dbReference type="Proteomes" id="UP000499080"/>
    </source>
</evidence>
<organism evidence="1 2">
    <name type="scientific">Araneus ventricosus</name>
    <name type="common">Orbweaver spider</name>
    <name type="synonym">Epeira ventricosa</name>
    <dbReference type="NCBI Taxonomy" id="182803"/>
    <lineage>
        <taxon>Eukaryota</taxon>
        <taxon>Metazoa</taxon>
        <taxon>Ecdysozoa</taxon>
        <taxon>Arthropoda</taxon>
        <taxon>Chelicerata</taxon>
        <taxon>Arachnida</taxon>
        <taxon>Araneae</taxon>
        <taxon>Araneomorphae</taxon>
        <taxon>Entelegynae</taxon>
        <taxon>Araneoidea</taxon>
        <taxon>Araneidae</taxon>
        <taxon>Araneus</taxon>
    </lineage>
</organism>